<evidence type="ECO:0000313" key="2">
    <source>
        <dbReference type="EMBL" id="GGY76876.1"/>
    </source>
</evidence>
<keyword evidence="1" id="KW-1133">Transmembrane helix</keyword>
<keyword evidence="1" id="KW-0472">Membrane</keyword>
<reference evidence="3" key="1">
    <citation type="journal article" date="2019" name="Int. J. Syst. Evol. Microbiol.">
        <title>The Global Catalogue of Microorganisms (GCM) 10K type strain sequencing project: providing services to taxonomists for standard genome sequencing and annotation.</title>
        <authorList>
            <consortium name="The Broad Institute Genomics Platform"/>
            <consortium name="The Broad Institute Genome Sequencing Center for Infectious Disease"/>
            <person name="Wu L."/>
            <person name="Ma J."/>
        </authorList>
    </citation>
    <scope>NUCLEOTIDE SEQUENCE [LARGE SCALE GENOMIC DNA]</scope>
    <source>
        <strain evidence="3">KCTC 32239</strain>
    </source>
</reference>
<sequence>MKLELSGTELTQQPDEAIIISSLNTLKSDDDSFLILSKDTMGYMQTCKASDGTYVLEYRESTEEEGHYECADEALSFQKVLSAFISYLHETDEWKTSLKWQPLGYSNESGGRSVGLLVFAVVALLVVITTCIYAYK</sequence>
<comment type="caution">
    <text evidence="2">The sequence shown here is derived from an EMBL/GenBank/DDBJ whole genome shotgun (WGS) entry which is preliminary data.</text>
</comment>
<protein>
    <submittedName>
        <fullName evidence="2">Uncharacterized protein</fullName>
    </submittedName>
</protein>
<keyword evidence="1" id="KW-0812">Transmembrane</keyword>
<gene>
    <name evidence="2" type="ORF">GCM10011613_21740</name>
</gene>
<dbReference type="Proteomes" id="UP000619761">
    <property type="component" value="Unassembled WGS sequence"/>
</dbReference>
<feature type="transmembrane region" description="Helical" evidence="1">
    <location>
        <begin position="114"/>
        <end position="135"/>
    </location>
</feature>
<evidence type="ECO:0000256" key="1">
    <source>
        <dbReference type="SAM" id="Phobius"/>
    </source>
</evidence>
<dbReference type="RefSeq" id="WP_189418544.1">
    <property type="nucleotide sequence ID" value="NZ_BMYZ01000002.1"/>
</dbReference>
<organism evidence="2 3">
    <name type="scientific">Cellvibrio zantedeschiae</name>
    <dbReference type="NCBI Taxonomy" id="1237077"/>
    <lineage>
        <taxon>Bacteria</taxon>
        <taxon>Pseudomonadati</taxon>
        <taxon>Pseudomonadota</taxon>
        <taxon>Gammaproteobacteria</taxon>
        <taxon>Cellvibrionales</taxon>
        <taxon>Cellvibrionaceae</taxon>
        <taxon>Cellvibrio</taxon>
    </lineage>
</organism>
<keyword evidence="3" id="KW-1185">Reference proteome</keyword>
<accession>A0ABQ3B303</accession>
<evidence type="ECO:0000313" key="3">
    <source>
        <dbReference type="Proteomes" id="UP000619761"/>
    </source>
</evidence>
<proteinExistence type="predicted"/>
<name>A0ABQ3B303_9GAMM</name>
<dbReference type="EMBL" id="BMYZ01000002">
    <property type="protein sequence ID" value="GGY76876.1"/>
    <property type="molecule type" value="Genomic_DNA"/>
</dbReference>